<dbReference type="EMBL" id="BKCJ010007188">
    <property type="protein sequence ID" value="GEU75974.1"/>
    <property type="molecule type" value="Genomic_DNA"/>
</dbReference>
<name>A0A6L2MUP4_TANCI</name>
<dbReference type="InterPro" id="IPR043502">
    <property type="entry name" value="DNA/RNA_pol_sf"/>
</dbReference>
<dbReference type="AlphaFoldDB" id="A0A6L2MUP4"/>
<reference evidence="2" key="1">
    <citation type="journal article" date="2019" name="Sci. Rep.">
        <title>Draft genome of Tanacetum cinerariifolium, the natural source of mosquito coil.</title>
        <authorList>
            <person name="Yamashiro T."/>
            <person name="Shiraishi A."/>
            <person name="Satake H."/>
            <person name="Nakayama K."/>
        </authorList>
    </citation>
    <scope>NUCLEOTIDE SEQUENCE</scope>
</reference>
<accession>A0A6L2MUP4</accession>
<dbReference type="PANTHER" id="PTHR11439:SF509">
    <property type="entry name" value="RNA-DIRECTED DNA POLYMERASE"/>
    <property type="match status" value="1"/>
</dbReference>
<dbReference type="CDD" id="cd09272">
    <property type="entry name" value="RNase_HI_RT_Ty1"/>
    <property type="match status" value="1"/>
</dbReference>
<comment type="caution">
    <text evidence="2">The sequence shown here is derived from an EMBL/GenBank/DDBJ whole genome shotgun (WGS) entry which is preliminary data.</text>
</comment>
<organism evidence="2">
    <name type="scientific">Tanacetum cinerariifolium</name>
    <name type="common">Dalmatian daisy</name>
    <name type="synonym">Chrysanthemum cinerariifolium</name>
    <dbReference type="NCBI Taxonomy" id="118510"/>
    <lineage>
        <taxon>Eukaryota</taxon>
        <taxon>Viridiplantae</taxon>
        <taxon>Streptophyta</taxon>
        <taxon>Embryophyta</taxon>
        <taxon>Tracheophyta</taxon>
        <taxon>Spermatophyta</taxon>
        <taxon>Magnoliopsida</taxon>
        <taxon>eudicotyledons</taxon>
        <taxon>Gunneridae</taxon>
        <taxon>Pentapetalae</taxon>
        <taxon>asterids</taxon>
        <taxon>campanulids</taxon>
        <taxon>Asterales</taxon>
        <taxon>Asteraceae</taxon>
        <taxon>Asteroideae</taxon>
        <taxon>Anthemideae</taxon>
        <taxon>Anthemidinae</taxon>
        <taxon>Tanacetum</taxon>
    </lineage>
</organism>
<sequence>MTFGQISSGLDLTYAPSTITTQQPTEGELDLLFEDMYDDYIGGQPSAILRTVPAAQAHQIESMQEELLQFIRLDVWVLVPAPDNISPLTLKWLFKNKHDEEKMVIRNKSSLVVRGYRQEEGIDFEESFTPVARMEAIRIFLAYAAHKSFSVFQMDVKTALLHGSLKEDMYMCQPEGFIDADHPSHVYKLKKALYGLKQALRAWYDELSMFLLQNHFFKGTIDQTLFIRRFDNGILVVQVYVDDIIFGSTHPRPYIVHATCLCARYQAKPTEKHLKGVKRIFSYLRGTINTGPWYTKDSGFELTGFLDADYTGCKDTFKSTSEYVSLSACCAQVLWMRTQLTDYGFHLNKITIYCDSKLAIAISCNPVQHSRTKHTAVRYHFIKEHVEKGTIELYFVKTDYQLADIFTKALPADRFNYLVRRLGMRSLSPQELDHLSKSQ</sequence>
<dbReference type="PANTHER" id="PTHR11439">
    <property type="entry name" value="GAG-POL-RELATED RETROTRANSPOSON"/>
    <property type="match status" value="1"/>
</dbReference>
<dbReference type="Pfam" id="PF07727">
    <property type="entry name" value="RVT_2"/>
    <property type="match status" value="1"/>
</dbReference>
<protein>
    <submittedName>
        <fullName evidence="2">Copia protein</fullName>
    </submittedName>
</protein>
<evidence type="ECO:0000259" key="1">
    <source>
        <dbReference type="Pfam" id="PF07727"/>
    </source>
</evidence>
<proteinExistence type="predicted"/>
<dbReference type="SUPFAM" id="SSF56672">
    <property type="entry name" value="DNA/RNA polymerases"/>
    <property type="match status" value="1"/>
</dbReference>
<evidence type="ECO:0000313" key="2">
    <source>
        <dbReference type="EMBL" id="GEU75974.1"/>
    </source>
</evidence>
<dbReference type="InterPro" id="IPR013103">
    <property type="entry name" value="RVT_2"/>
</dbReference>
<gene>
    <name evidence="2" type="ORF">Tci_047952</name>
</gene>
<feature type="domain" description="Reverse transcriptase Ty1/copia-type" evidence="1">
    <location>
        <begin position="74"/>
        <end position="248"/>
    </location>
</feature>